<keyword evidence="10" id="KW-1185">Reference proteome</keyword>
<keyword evidence="6 8" id="KW-1133">Transmembrane helix</keyword>
<feature type="transmembrane region" description="Helical" evidence="8">
    <location>
        <begin position="239"/>
        <end position="266"/>
    </location>
</feature>
<evidence type="ECO:0000313" key="9">
    <source>
        <dbReference type="EMBL" id="MFH6985520.1"/>
    </source>
</evidence>
<comment type="subcellular location">
    <subcellularLocation>
        <location evidence="1">Cell membrane</location>
        <topology evidence="1">Multi-pass membrane protein</topology>
    </subcellularLocation>
</comment>
<evidence type="ECO:0000256" key="4">
    <source>
        <dbReference type="ARBA" id="ARBA00022475"/>
    </source>
</evidence>
<feature type="transmembrane region" description="Helical" evidence="8">
    <location>
        <begin position="59"/>
        <end position="84"/>
    </location>
</feature>
<dbReference type="PANTHER" id="PTHR21716">
    <property type="entry name" value="TRANSMEMBRANE PROTEIN"/>
    <property type="match status" value="1"/>
</dbReference>
<organism evidence="9 10">
    <name type="scientific">Marinoscillum luteum</name>
    <dbReference type="NCBI Taxonomy" id="861051"/>
    <lineage>
        <taxon>Bacteria</taxon>
        <taxon>Pseudomonadati</taxon>
        <taxon>Bacteroidota</taxon>
        <taxon>Cytophagia</taxon>
        <taxon>Cytophagales</taxon>
        <taxon>Reichenbachiellaceae</taxon>
        <taxon>Marinoscillum</taxon>
    </lineage>
</organism>
<dbReference type="Proteomes" id="UP001610063">
    <property type="component" value="Unassembled WGS sequence"/>
</dbReference>
<evidence type="ECO:0000256" key="6">
    <source>
        <dbReference type="ARBA" id="ARBA00022989"/>
    </source>
</evidence>
<feature type="transmembrane region" description="Helical" evidence="8">
    <location>
        <begin position="278"/>
        <end position="296"/>
    </location>
</feature>
<protein>
    <submittedName>
        <fullName evidence="9">AI-2E family transporter</fullName>
    </submittedName>
</protein>
<accession>A0ABW7NEG9</accession>
<dbReference type="InterPro" id="IPR002549">
    <property type="entry name" value="AI-2E-like"/>
</dbReference>
<evidence type="ECO:0000256" key="2">
    <source>
        <dbReference type="ARBA" id="ARBA00009773"/>
    </source>
</evidence>
<proteinExistence type="inferred from homology"/>
<evidence type="ECO:0000256" key="7">
    <source>
        <dbReference type="ARBA" id="ARBA00023136"/>
    </source>
</evidence>
<evidence type="ECO:0000256" key="1">
    <source>
        <dbReference type="ARBA" id="ARBA00004651"/>
    </source>
</evidence>
<reference evidence="9 10" key="1">
    <citation type="journal article" date="2013" name="Int. J. Syst. Evol. Microbiol.">
        <title>Marinoscillum luteum sp. nov., isolated from marine sediment.</title>
        <authorList>
            <person name="Cha I.T."/>
            <person name="Park S.J."/>
            <person name="Kim S.J."/>
            <person name="Kim J.G."/>
            <person name="Jung M.Y."/>
            <person name="Shin K.S."/>
            <person name="Kwon K.K."/>
            <person name="Yang S.H."/>
            <person name="Seo Y.S."/>
            <person name="Rhee S.K."/>
        </authorList>
    </citation>
    <scope>NUCLEOTIDE SEQUENCE [LARGE SCALE GENOMIC DNA]</scope>
    <source>
        <strain evidence="9 10">KCTC 23939</strain>
    </source>
</reference>
<keyword evidence="3" id="KW-0813">Transport</keyword>
<keyword evidence="5 8" id="KW-0812">Transmembrane</keyword>
<gene>
    <name evidence="9" type="ORF">ACHKAR_18860</name>
</gene>
<feature type="transmembrane region" description="Helical" evidence="8">
    <location>
        <begin position="209"/>
        <end position="233"/>
    </location>
</feature>
<comment type="similarity">
    <text evidence="2">Belongs to the autoinducer-2 exporter (AI-2E) (TC 2.A.86) family.</text>
</comment>
<feature type="transmembrane region" description="Helical" evidence="8">
    <location>
        <begin position="151"/>
        <end position="174"/>
    </location>
</feature>
<dbReference type="RefSeq" id="WP_395418956.1">
    <property type="nucleotide sequence ID" value="NZ_JBIPKE010000020.1"/>
</dbReference>
<dbReference type="PANTHER" id="PTHR21716:SF53">
    <property type="entry name" value="PERMEASE PERM-RELATED"/>
    <property type="match status" value="1"/>
</dbReference>
<name>A0ABW7NEG9_9BACT</name>
<feature type="transmembrane region" description="Helical" evidence="8">
    <location>
        <begin position="316"/>
        <end position="342"/>
    </location>
</feature>
<keyword evidence="4" id="KW-1003">Cell membrane</keyword>
<evidence type="ECO:0000256" key="5">
    <source>
        <dbReference type="ARBA" id="ARBA00022692"/>
    </source>
</evidence>
<evidence type="ECO:0000256" key="3">
    <source>
        <dbReference type="ARBA" id="ARBA00022448"/>
    </source>
</evidence>
<evidence type="ECO:0000256" key="8">
    <source>
        <dbReference type="SAM" id="Phobius"/>
    </source>
</evidence>
<comment type="caution">
    <text evidence="9">The sequence shown here is derived from an EMBL/GenBank/DDBJ whole genome shotgun (WGS) entry which is preliminary data.</text>
</comment>
<feature type="transmembrane region" description="Helical" evidence="8">
    <location>
        <begin position="6"/>
        <end position="39"/>
    </location>
</feature>
<evidence type="ECO:0000313" key="10">
    <source>
        <dbReference type="Proteomes" id="UP001610063"/>
    </source>
</evidence>
<dbReference type="EMBL" id="JBIPKE010000020">
    <property type="protein sequence ID" value="MFH6985520.1"/>
    <property type="molecule type" value="Genomic_DNA"/>
</dbReference>
<keyword evidence="7 8" id="KW-0472">Membrane</keyword>
<dbReference type="Pfam" id="PF01594">
    <property type="entry name" value="AI-2E_transport"/>
    <property type="match status" value="1"/>
</dbReference>
<sequence>MKRTLVAIGVFVVLLGVAIWYFSNIFIYLTISLVLATVLRPMTSQIIRFEVFGGKVPRYIAIFGSYAVVIGVLALFLVLFIPLISNQLEVLASLDFSAVFDSLVQPVRWVETFLINNRLSDGPSGFMVDSVRKGVVDFIHTMDFTEILNQLISFTGNFFIGVLAVGFITFFLLYENGILRRQVIAVIPNKYFEVFISALYKIERLLSNFLLGILFQMISIFSIAAVGLSIVGVNYALTIAVFAAIANLIPYLGPLLGGIFGIAVAVSTSGDFTFNNDTLILVAKVFTVFAVVQATDNLLLQPLIFSKSVKAHPLEIFVIIFVGATIAGIPGMIGAIPVYTVLRVSSTEIYAGFNQYRVFKIKS</sequence>